<dbReference type="EMBL" id="FN648796">
    <property type="protein sequence ID" value="CBJ27178.1"/>
    <property type="molecule type" value="Genomic_DNA"/>
</dbReference>
<dbReference type="OrthoDB" id="10363051at2759"/>
<keyword evidence="3" id="KW-1185">Reference proteome</keyword>
<feature type="compositionally biased region" description="Basic and acidic residues" evidence="1">
    <location>
        <begin position="427"/>
        <end position="453"/>
    </location>
</feature>
<protein>
    <submittedName>
        <fullName evidence="2">Uncharacterized protein</fullName>
    </submittedName>
</protein>
<evidence type="ECO:0000313" key="2">
    <source>
        <dbReference type="EMBL" id="CBJ27178.1"/>
    </source>
</evidence>
<feature type="region of interest" description="Disordered" evidence="1">
    <location>
        <begin position="413"/>
        <end position="506"/>
    </location>
</feature>
<feature type="region of interest" description="Disordered" evidence="1">
    <location>
        <begin position="308"/>
        <end position="386"/>
    </location>
</feature>
<organism evidence="2 3">
    <name type="scientific">Ectocarpus siliculosus</name>
    <name type="common">Brown alga</name>
    <name type="synonym">Conferva siliculosa</name>
    <dbReference type="NCBI Taxonomy" id="2880"/>
    <lineage>
        <taxon>Eukaryota</taxon>
        <taxon>Sar</taxon>
        <taxon>Stramenopiles</taxon>
        <taxon>Ochrophyta</taxon>
        <taxon>PX clade</taxon>
        <taxon>Phaeophyceae</taxon>
        <taxon>Ectocarpales</taxon>
        <taxon>Ectocarpaceae</taxon>
        <taxon>Ectocarpus</taxon>
    </lineage>
</organism>
<gene>
    <name evidence="2" type="ORF">Esi_0058_0075</name>
</gene>
<reference evidence="2 3" key="1">
    <citation type="journal article" date="2010" name="Nature">
        <title>The Ectocarpus genome and the independent evolution of multicellularity in brown algae.</title>
        <authorList>
            <person name="Cock J.M."/>
            <person name="Sterck L."/>
            <person name="Rouze P."/>
            <person name="Scornet D."/>
            <person name="Allen A.E."/>
            <person name="Amoutzias G."/>
            <person name="Anthouard V."/>
            <person name="Artiguenave F."/>
            <person name="Aury J.M."/>
            <person name="Badger J.H."/>
            <person name="Beszteri B."/>
            <person name="Billiau K."/>
            <person name="Bonnet E."/>
            <person name="Bothwell J.H."/>
            <person name="Bowler C."/>
            <person name="Boyen C."/>
            <person name="Brownlee C."/>
            <person name="Carrano C.J."/>
            <person name="Charrier B."/>
            <person name="Cho G.Y."/>
            <person name="Coelho S.M."/>
            <person name="Collen J."/>
            <person name="Corre E."/>
            <person name="Da Silva C."/>
            <person name="Delage L."/>
            <person name="Delaroque N."/>
            <person name="Dittami S.M."/>
            <person name="Doulbeau S."/>
            <person name="Elias M."/>
            <person name="Farnham G."/>
            <person name="Gachon C.M."/>
            <person name="Gschloessl B."/>
            <person name="Heesch S."/>
            <person name="Jabbari K."/>
            <person name="Jubin C."/>
            <person name="Kawai H."/>
            <person name="Kimura K."/>
            <person name="Kloareg B."/>
            <person name="Kupper F.C."/>
            <person name="Lang D."/>
            <person name="Le Bail A."/>
            <person name="Leblanc C."/>
            <person name="Lerouge P."/>
            <person name="Lohr M."/>
            <person name="Lopez P.J."/>
            <person name="Martens C."/>
            <person name="Maumus F."/>
            <person name="Michel G."/>
            <person name="Miranda-Saavedra D."/>
            <person name="Morales J."/>
            <person name="Moreau H."/>
            <person name="Motomura T."/>
            <person name="Nagasato C."/>
            <person name="Napoli C.A."/>
            <person name="Nelson D.R."/>
            <person name="Nyvall-Collen P."/>
            <person name="Peters A.F."/>
            <person name="Pommier C."/>
            <person name="Potin P."/>
            <person name="Poulain J."/>
            <person name="Quesneville H."/>
            <person name="Read B."/>
            <person name="Rensing S.A."/>
            <person name="Ritter A."/>
            <person name="Rousvoal S."/>
            <person name="Samanta M."/>
            <person name="Samson G."/>
            <person name="Schroeder D.C."/>
            <person name="Segurens B."/>
            <person name="Strittmatter M."/>
            <person name="Tonon T."/>
            <person name="Tregear J.W."/>
            <person name="Valentin K."/>
            <person name="von Dassow P."/>
            <person name="Yamagishi T."/>
            <person name="Van de Peer Y."/>
            <person name="Wincker P."/>
        </authorList>
    </citation>
    <scope>NUCLEOTIDE SEQUENCE [LARGE SCALE GENOMIC DNA]</scope>
    <source>
        <strain evidence="3">Ec32 / CCAP1310/4</strain>
    </source>
</reference>
<feature type="compositionally biased region" description="Polar residues" evidence="1">
    <location>
        <begin position="327"/>
        <end position="337"/>
    </location>
</feature>
<dbReference type="AlphaFoldDB" id="D7G4T5"/>
<dbReference type="InParanoid" id="D7G4T5"/>
<feature type="compositionally biased region" description="Polar residues" evidence="1">
    <location>
        <begin position="359"/>
        <end position="372"/>
    </location>
</feature>
<dbReference type="Proteomes" id="UP000002630">
    <property type="component" value="Linkage Group LG08"/>
</dbReference>
<evidence type="ECO:0000256" key="1">
    <source>
        <dbReference type="SAM" id="MobiDB-lite"/>
    </source>
</evidence>
<dbReference type="EMBL" id="FN649733">
    <property type="protein sequence ID" value="CBJ27178.1"/>
    <property type="molecule type" value="Genomic_DNA"/>
</dbReference>
<evidence type="ECO:0000313" key="3">
    <source>
        <dbReference type="Proteomes" id="UP000002630"/>
    </source>
</evidence>
<name>D7G4T5_ECTSI</name>
<proteinExistence type="predicted"/>
<accession>D7G4T5</accession>
<sequence length="652" mass="70740">MCGGEAKEVVLDSATGDFYVFNFKTDRWVAEGNVGIQKSCGGMGGVAAAILADAAGGQGHGCEQKFPVNELLGVRRSVQSAADISSKTLQRPKTPRRVHVTGVADVLGQTHRQMGHRSQHSQRSWRRKGRKCTSSGLVLVGGEEIPDTFCTGLTTHPIRGWCRAGLATTLDRFQSEVLVRVRPKSVQHRFLKHVHCGEFIAWSPGKWSIGEATAARCRQTFTVLAASNRAGPEVVEVGNCLATRFNVRHGYQHSTGLLQAFVEDKHILIRDENRIDRGSEFVMNGMHTADDFDGMSVRSSHKQAAAAAEAAAGYASERRSSRRRLPQGNNREATTTPCKRAVPFPRRPQPAEKPRFAPPQSTRAIRVSSATSERLGRTKDNDPSVLVGNATCIGGEATGGGCGGGDSHCGARTTGLATTGESTLPRGTEDNVDRRHDEQGKIRRQQEQYHPQHDTSGGGAENGTTRTRDDDTLSRVRSPENTSEPASCIRSRKARSVAGGGGERRRDVAVGSVVRVPGQERRRPYNNFHRFRKMERETRNVFFSLGCGSGSGKGCEGVAGENKARDTSRGAGADGNAINVKRFSAKFGRKEAWTPMPEPEIRTQGPYLGKNGCASSTKTTSLNPRHLLTNPKRWKFSGSKVGNVVLQQAIKL</sequence>
<feature type="compositionally biased region" description="Basic and acidic residues" evidence="1">
    <location>
        <begin position="466"/>
        <end position="478"/>
    </location>
</feature>